<feature type="region of interest" description="Disordered" evidence="1">
    <location>
        <begin position="121"/>
        <end position="144"/>
    </location>
</feature>
<evidence type="ECO:0000313" key="2">
    <source>
        <dbReference type="EMBL" id="GEU89793.1"/>
    </source>
</evidence>
<feature type="compositionally biased region" description="Basic and acidic residues" evidence="1">
    <location>
        <begin position="124"/>
        <end position="144"/>
    </location>
</feature>
<organism evidence="2">
    <name type="scientific">Tanacetum cinerariifolium</name>
    <name type="common">Dalmatian daisy</name>
    <name type="synonym">Chrysanthemum cinerariifolium</name>
    <dbReference type="NCBI Taxonomy" id="118510"/>
    <lineage>
        <taxon>Eukaryota</taxon>
        <taxon>Viridiplantae</taxon>
        <taxon>Streptophyta</taxon>
        <taxon>Embryophyta</taxon>
        <taxon>Tracheophyta</taxon>
        <taxon>Spermatophyta</taxon>
        <taxon>Magnoliopsida</taxon>
        <taxon>eudicotyledons</taxon>
        <taxon>Gunneridae</taxon>
        <taxon>Pentapetalae</taxon>
        <taxon>asterids</taxon>
        <taxon>campanulids</taxon>
        <taxon>Asterales</taxon>
        <taxon>Asteraceae</taxon>
        <taxon>Asteroideae</taxon>
        <taxon>Anthemideae</taxon>
        <taxon>Anthemidinae</taxon>
        <taxon>Tanacetum</taxon>
    </lineage>
</organism>
<comment type="caution">
    <text evidence="2">The sequence shown here is derived from an EMBL/GenBank/DDBJ whole genome shotgun (WGS) entry which is preliminary data.</text>
</comment>
<dbReference type="EMBL" id="BKCJ010010039">
    <property type="protein sequence ID" value="GEU89793.1"/>
    <property type="molecule type" value="Genomic_DNA"/>
</dbReference>
<name>A0A6L2NUF7_TANCI</name>
<gene>
    <name evidence="2" type="ORF">Tci_061771</name>
</gene>
<dbReference type="AlphaFoldDB" id="A0A6L2NUF7"/>
<proteinExistence type="predicted"/>
<accession>A0A6L2NUF7</accession>
<evidence type="ECO:0000256" key="1">
    <source>
        <dbReference type="SAM" id="MobiDB-lite"/>
    </source>
</evidence>
<protein>
    <submittedName>
        <fullName evidence="2">Uncharacterized protein</fullName>
    </submittedName>
</protein>
<sequence length="144" mass="16316">MSLLPKGEKVPEKKALTEAQFRVIMKCKEAQRREAMALVQGLEHVQGLVQGLESQVVVDDSTSDSSVELRMNKYYDVTSSLRRGALHILYMNAKTFADNVLSNHVGAKELKSIDGIRIGRMKKKENDEKGMSKEHNKEWNLNKN</sequence>
<reference evidence="2" key="1">
    <citation type="journal article" date="2019" name="Sci. Rep.">
        <title>Draft genome of Tanacetum cinerariifolium, the natural source of mosquito coil.</title>
        <authorList>
            <person name="Yamashiro T."/>
            <person name="Shiraishi A."/>
            <person name="Satake H."/>
            <person name="Nakayama K."/>
        </authorList>
    </citation>
    <scope>NUCLEOTIDE SEQUENCE</scope>
</reference>